<name>A0A8E2JPG8_9PEZI</name>
<dbReference type="PANTHER" id="PTHR36578:SF1">
    <property type="entry name" value="APPLE DOMAIN-CONTAINING PROTEIN"/>
    <property type="match status" value="1"/>
</dbReference>
<gene>
    <name evidence="2" type="ORF">AOQ84DRAFT_300609</name>
</gene>
<reference evidence="2 3" key="1">
    <citation type="journal article" date="2016" name="Nat. Commun.">
        <title>Ectomycorrhizal ecology is imprinted in the genome of the dominant symbiotic fungus Cenococcum geophilum.</title>
        <authorList>
            <consortium name="DOE Joint Genome Institute"/>
            <person name="Peter M."/>
            <person name="Kohler A."/>
            <person name="Ohm R.A."/>
            <person name="Kuo A."/>
            <person name="Krutzmann J."/>
            <person name="Morin E."/>
            <person name="Arend M."/>
            <person name="Barry K.W."/>
            <person name="Binder M."/>
            <person name="Choi C."/>
            <person name="Clum A."/>
            <person name="Copeland A."/>
            <person name="Grisel N."/>
            <person name="Haridas S."/>
            <person name="Kipfer T."/>
            <person name="LaButti K."/>
            <person name="Lindquist E."/>
            <person name="Lipzen A."/>
            <person name="Maire R."/>
            <person name="Meier B."/>
            <person name="Mihaltcheva S."/>
            <person name="Molinier V."/>
            <person name="Murat C."/>
            <person name="Poggeler S."/>
            <person name="Quandt C.A."/>
            <person name="Sperisen C."/>
            <person name="Tritt A."/>
            <person name="Tisserant E."/>
            <person name="Crous P.W."/>
            <person name="Henrissat B."/>
            <person name="Nehls U."/>
            <person name="Egli S."/>
            <person name="Spatafora J.W."/>
            <person name="Grigoriev I.V."/>
            <person name="Martin F.M."/>
        </authorList>
    </citation>
    <scope>NUCLEOTIDE SEQUENCE [LARGE SCALE GENOMIC DNA]</scope>
    <source>
        <strain evidence="2 3">CBS 207.34</strain>
    </source>
</reference>
<sequence>MRSFVSLLAFTALAHAAPRPESVKYQILDSPPVKRDGCTPQPTTPNTYNVDLSSGNAFRNDGSICNVSMAAQTPSGYLQTFMELYSATSTYAYMGYMTVNTYAPSQCSAQCDSIDGCTSFNIFFERDPTLDPSTGCSNPPATANIKCTFWGIPIDAASATNTGQFRSSFEVAIAGSNGYVKLAPRTAPNYVGPSYLANAAINAPLDCNKQNSFLGSRTFNTGAFDARLCSSACDDTTAYNARHPPATGAPLKCVFFNTYMLFKNGVPYQQQCAMYTQAWNNTYATNTGYSSGSDVYTIRYSSTYYNPSYPCHPVCAVPSPSLSSTTAAAATSTVSTTYSTNTVTSTITVVSSSTVTLVPSAVSQTPI</sequence>
<protein>
    <submittedName>
        <fullName evidence="2">Uncharacterized protein</fullName>
    </submittedName>
</protein>
<dbReference type="OrthoDB" id="271448at2759"/>
<accession>A0A8E2JPG8</accession>
<evidence type="ECO:0000313" key="2">
    <source>
        <dbReference type="EMBL" id="OCL04592.1"/>
    </source>
</evidence>
<dbReference type="EMBL" id="KV750471">
    <property type="protein sequence ID" value="OCL04592.1"/>
    <property type="molecule type" value="Genomic_DNA"/>
</dbReference>
<organism evidence="2 3">
    <name type="scientific">Glonium stellatum</name>
    <dbReference type="NCBI Taxonomy" id="574774"/>
    <lineage>
        <taxon>Eukaryota</taxon>
        <taxon>Fungi</taxon>
        <taxon>Dikarya</taxon>
        <taxon>Ascomycota</taxon>
        <taxon>Pezizomycotina</taxon>
        <taxon>Dothideomycetes</taxon>
        <taxon>Pleosporomycetidae</taxon>
        <taxon>Gloniales</taxon>
        <taxon>Gloniaceae</taxon>
        <taxon>Glonium</taxon>
    </lineage>
</organism>
<dbReference type="Proteomes" id="UP000250140">
    <property type="component" value="Unassembled WGS sequence"/>
</dbReference>
<keyword evidence="1" id="KW-0732">Signal</keyword>
<dbReference type="PANTHER" id="PTHR36578">
    <property type="entry name" value="CHROMOSOME 15, WHOLE GENOME SHOTGUN SEQUENCE"/>
    <property type="match status" value="1"/>
</dbReference>
<feature type="signal peptide" evidence="1">
    <location>
        <begin position="1"/>
        <end position="16"/>
    </location>
</feature>
<evidence type="ECO:0000256" key="1">
    <source>
        <dbReference type="SAM" id="SignalP"/>
    </source>
</evidence>
<keyword evidence="3" id="KW-1185">Reference proteome</keyword>
<dbReference type="AlphaFoldDB" id="A0A8E2JPG8"/>
<proteinExistence type="predicted"/>
<feature type="chain" id="PRO_5034267648" evidence="1">
    <location>
        <begin position="17"/>
        <end position="367"/>
    </location>
</feature>
<evidence type="ECO:0000313" key="3">
    <source>
        <dbReference type="Proteomes" id="UP000250140"/>
    </source>
</evidence>